<gene>
    <name evidence="1" type="ORF">DN068_19625</name>
</gene>
<organism evidence="1 2">
    <name type="scientific">Taibaiella soli</name>
    <dbReference type="NCBI Taxonomy" id="1649169"/>
    <lineage>
        <taxon>Bacteria</taxon>
        <taxon>Pseudomonadati</taxon>
        <taxon>Bacteroidota</taxon>
        <taxon>Chitinophagia</taxon>
        <taxon>Chitinophagales</taxon>
        <taxon>Chitinophagaceae</taxon>
        <taxon>Taibaiella</taxon>
    </lineage>
</organism>
<protein>
    <submittedName>
        <fullName evidence="1">Uncharacterized protein</fullName>
    </submittedName>
</protein>
<evidence type="ECO:0000313" key="1">
    <source>
        <dbReference type="EMBL" id="PZF71187.1"/>
    </source>
</evidence>
<name>A0A2W2B584_9BACT</name>
<proteinExistence type="predicted"/>
<reference evidence="1 2" key="1">
    <citation type="submission" date="2018-06" db="EMBL/GenBank/DDBJ databases">
        <title>Mucibacter soli gen. nov., sp. nov., a new member of the family Chitinophagaceae producing mucin.</title>
        <authorList>
            <person name="Kim M.-K."/>
            <person name="Park S."/>
            <person name="Kim T.-S."/>
            <person name="Joung Y."/>
            <person name="Han J.-H."/>
            <person name="Kim S.B."/>
        </authorList>
    </citation>
    <scope>NUCLEOTIDE SEQUENCE [LARGE SCALE GENOMIC DNA]</scope>
    <source>
        <strain evidence="1 2">R1-15</strain>
    </source>
</reference>
<dbReference type="Proteomes" id="UP000248745">
    <property type="component" value="Unassembled WGS sequence"/>
</dbReference>
<comment type="caution">
    <text evidence="1">The sequence shown here is derived from an EMBL/GenBank/DDBJ whole genome shotgun (WGS) entry which is preliminary data.</text>
</comment>
<evidence type="ECO:0000313" key="2">
    <source>
        <dbReference type="Proteomes" id="UP000248745"/>
    </source>
</evidence>
<sequence length="109" mass="12384">MKKGPTSFNEAMELRDRYDYLIGNVAEGSNGARDIIENIIVAPKNMLGDSFLYHYHLEGQNSKALLRFYSYHDYAVVGIVKQEEKDGGISYYYKPLVALTHFLAPETMA</sequence>
<dbReference type="AlphaFoldDB" id="A0A2W2B584"/>
<accession>A0A2W2B584</accession>
<dbReference type="RefSeq" id="WP_111000655.1">
    <property type="nucleotide sequence ID" value="NZ_QKTW01000026.1"/>
</dbReference>
<dbReference type="EMBL" id="QKTW01000026">
    <property type="protein sequence ID" value="PZF71187.1"/>
    <property type="molecule type" value="Genomic_DNA"/>
</dbReference>
<keyword evidence="2" id="KW-1185">Reference proteome</keyword>